<sequence>MWLKVLCCQCGEKRYDSVALWKIYEGLVSSGYSVQILSNLEGPRALTVPLAEEIRMMDRPKECDVHGGNDYGSNTIAKLASLVPKRAWGNTFLALE</sequence>
<evidence type="ECO:0000313" key="2">
    <source>
        <dbReference type="Proteomes" id="UP000887013"/>
    </source>
</evidence>
<protein>
    <submittedName>
        <fullName evidence="1">Uncharacterized protein</fullName>
    </submittedName>
</protein>
<gene>
    <name evidence="1" type="ORF">NPIL_587981</name>
</gene>
<name>A0A8X6PIL6_NEPPI</name>
<dbReference type="EMBL" id="BMAW01020697">
    <property type="protein sequence ID" value="GFT69371.1"/>
    <property type="molecule type" value="Genomic_DNA"/>
</dbReference>
<dbReference type="AlphaFoldDB" id="A0A8X6PIL6"/>
<evidence type="ECO:0000313" key="1">
    <source>
        <dbReference type="EMBL" id="GFT69371.1"/>
    </source>
</evidence>
<feature type="non-terminal residue" evidence="1">
    <location>
        <position position="1"/>
    </location>
</feature>
<keyword evidence="2" id="KW-1185">Reference proteome</keyword>
<accession>A0A8X6PIL6</accession>
<reference evidence="1" key="1">
    <citation type="submission" date="2020-08" db="EMBL/GenBank/DDBJ databases">
        <title>Multicomponent nature underlies the extraordinary mechanical properties of spider dragline silk.</title>
        <authorList>
            <person name="Kono N."/>
            <person name="Nakamura H."/>
            <person name="Mori M."/>
            <person name="Yoshida Y."/>
            <person name="Ohtoshi R."/>
            <person name="Malay A.D."/>
            <person name="Moran D.A.P."/>
            <person name="Tomita M."/>
            <person name="Numata K."/>
            <person name="Arakawa K."/>
        </authorList>
    </citation>
    <scope>NUCLEOTIDE SEQUENCE</scope>
</reference>
<comment type="caution">
    <text evidence="1">The sequence shown here is derived from an EMBL/GenBank/DDBJ whole genome shotgun (WGS) entry which is preliminary data.</text>
</comment>
<organism evidence="1 2">
    <name type="scientific">Nephila pilipes</name>
    <name type="common">Giant wood spider</name>
    <name type="synonym">Nephila maculata</name>
    <dbReference type="NCBI Taxonomy" id="299642"/>
    <lineage>
        <taxon>Eukaryota</taxon>
        <taxon>Metazoa</taxon>
        <taxon>Ecdysozoa</taxon>
        <taxon>Arthropoda</taxon>
        <taxon>Chelicerata</taxon>
        <taxon>Arachnida</taxon>
        <taxon>Araneae</taxon>
        <taxon>Araneomorphae</taxon>
        <taxon>Entelegynae</taxon>
        <taxon>Araneoidea</taxon>
        <taxon>Nephilidae</taxon>
        <taxon>Nephila</taxon>
    </lineage>
</organism>
<proteinExistence type="predicted"/>
<dbReference type="Proteomes" id="UP000887013">
    <property type="component" value="Unassembled WGS sequence"/>
</dbReference>